<evidence type="ECO:0000259" key="2">
    <source>
        <dbReference type="Pfam" id="PF01408"/>
    </source>
</evidence>
<dbReference type="GO" id="GO:0016491">
    <property type="term" value="F:oxidoreductase activity"/>
    <property type="evidence" value="ECO:0007669"/>
    <property type="project" value="UniProtKB-KW"/>
</dbReference>
<dbReference type="SUPFAM" id="SSF51735">
    <property type="entry name" value="NAD(P)-binding Rossmann-fold domains"/>
    <property type="match status" value="1"/>
</dbReference>
<organism evidence="4">
    <name type="scientific">marine metagenome</name>
    <dbReference type="NCBI Taxonomy" id="408172"/>
    <lineage>
        <taxon>unclassified sequences</taxon>
        <taxon>metagenomes</taxon>
        <taxon>ecological metagenomes</taxon>
    </lineage>
</organism>
<sequence>MLKIPNLDMISICTPPFVHAPATIAAAQAGKHVYCEKPMAMTATEAKAMCDSCNQANVKLGYQSGGTRLGGTNYAIRDYVTSGKIGDVYYGRMTSFRVRGRPGVDMMLGSPWFIDSAKAGSGALYDTGVYDIDKTLYLLGDPQPVTISATAFRGIDMPGDSKVDIYDVEEHASIFVRFESGMSFTFEKGWATNMSGLSQGIFIFGSKGAFRGDTLLVEQDGKIVEEQLNMPDMPNASRIGNFLDACISDRKPISCGEDGQKVMEIMSGALLSAKLGREITIDELYAIEQMRAEPTSGWSIP</sequence>
<dbReference type="Pfam" id="PF22725">
    <property type="entry name" value="GFO_IDH_MocA_C3"/>
    <property type="match status" value="1"/>
</dbReference>
<dbReference type="Gene3D" id="3.30.360.10">
    <property type="entry name" value="Dihydrodipicolinate Reductase, domain 2"/>
    <property type="match status" value="1"/>
</dbReference>
<name>A0A381XFG9_9ZZZZ</name>
<dbReference type="Pfam" id="PF01408">
    <property type="entry name" value="GFO_IDH_MocA"/>
    <property type="match status" value="1"/>
</dbReference>
<protein>
    <recommendedName>
        <fullName evidence="5">Gfo/Idh/MocA-like oxidoreductase N-terminal domain-containing protein</fullName>
    </recommendedName>
</protein>
<dbReference type="AlphaFoldDB" id="A0A381XFG9"/>
<proteinExistence type="predicted"/>
<keyword evidence="1" id="KW-0560">Oxidoreductase</keyword>
<evidence type="ECO:0000259" key="3">
    <source>
        <dbReference type="Pfam" id="PF22725"/>
    </source>
</evidence>
<dbReference type="InterPro" id="IPR000683">
    <property type="entry name" value="Gfo/Idh/MocA-like_OxRdtase_N"/>
</dbReference>
<dbReference type="GO" id="GO:0000166">
    <property type="term" value="F:nucleotide binding"/>
    <property type="evidence" value="ECO:0007669"/>
    <property type="project" value="InterPro"/>
</dbReference>
<reference evidence="4" key="1">
    <citation type="submission" date="2018-05" db="EMBL/GenBank/DDBJ databases">
        <authorList>
            <person name="Lanie J.A."/>
            <person name="Ng W.-L."/>
            <person name="Kazmierczak K.M."/>
            <person name="Andrzejewski T.M."/>
            <person name="Davidsen T.M."/>
            <person name="Wayne K.J."/>
            <person name="Tettelin H."/>
            <person name="Glass J.I."/>
            <person name="Rusch D."/>
            <person name="Podicherti R."/>
            <person name="Tsui H.-C.T."/>
            <person name="Winkler M.E."/>
        </authorList>
    </citation>
    <scope>NUCLEOTIDE SEQUENCE</scope>
</reference>
<evidence type="ECO:0000313" key="4">
    <source>
        <dbReference type="EMBL" id="SVA62917.1"/>
    </source>
</evidence>
<evidence type="ECO:0008006" key="5">
    <source>
        <dbReference type="Google" id="ProtNLM"/>
    </source>
</evidence>
<dbReference type="InterPro" id="IPR036291">
    <property type="entry name" value="NAD(P)-bd_dom_sf"/>
</dbReference>
<dbReference type="PANTHER" id="PTHR43818">
    <property type="entry name" value="BCDNA.GH03377"/>
    <property type="match status" value="1"/>
</dbReference>
<dbReference type="InterPro" id="IPR055170">
    <property type="entry name" value="GFO_IDH_MocA-like_dom"/>
</dbReference>
<feature type="domain" description="Gfo/Idh/MocA-like oxidoreductase N-terminal" evidence="2">
    <location>
        <begin position="1"/>
        <end position="61"/>
    </location>
</feature>
<accession>A0A381XFG9</accession>
<dbReference type="InterPro" id="IPR050463">
    <property type="entry name" value="Gfo/Idh/MocA_oxidrdct_glycsds"/>
</dbReference>
<dbReference type="EMBL" id="UINC01014821">
    <property type="protein sequence ID" value="SVA62917.1"/>
    <property type="molecule type" value="Genomic_DNA"/>
</dbReference>
<feature type="domain" description="GFO/IDH/MocA-like oxidoreductase" evidence="3">
    <location>
        <begin position="76"/>
        <end position="210"/>
    </location>
</feature>
<evidence type="ECO:0000256" key="1">
    <source>
        <dbReference type="ARBA" id="ARBA00023002"/>
    </source>
</evidence>
<gene>
    <name evidence="4" type="ORF">METZ01_LOCUS115771</name>
</gene>
<dbReference type="PANTHER" id="PTHR43818:SF11">
    <property type="entry name" value="BCDNA.GH03377"/>
    <property type="match status" value="1"/>
</dbReference>
<dbReference type="Gene3D" id="3.40.50.720">
    <property type="entry name" value="NAD(P)-binding Rossmann-like Domain"/>
    <property type="match status" value="1"/>
</dbReference>